<feature type="domain" description="GGDEF" evidence="6">
    <location>
        <begin position="672"/>
        <end position="806"/>
    </location>
</feature>
<dbReference type="InterPro" id="IPR052155">
    <property type="entry name" value="Biofilm_reg_signaling"/>
</dbReference>
<proteinExistence type="predicted"/>
<keyword evidence="1" id="KW-0597">Phosphoprotein</keyword>
<dbReference type="SMART" id="SM00448">
    <property type="entry name" value="REC"/>
    <property type="match status" value="1"/>
</dbReference>
<reference evidence="7 8" key="1">
    <citation type="journal article" date="2018" name="J. Microbiol.">
        <title>Baekduia soli gen. nov., sp. nov., a novel bacterium isolated from the soil of Baekdu Mountain and proposal of a novel family name, Baekduiaceae fam. nov.</title>
        <authorList>
            <person name="An D.S."/>
            <person name="Siddiqi M.Z."/>
            <person name="Kim K.H."/>
            <person name="Yu H.S."/>
            <person name="Im W.T."/>
        </authorList>
    </citation>
    <scope>NUCLEOTIDE SEQUENCE [LARGE SCALE GENOMIC DNA]</scope>
    <source>
        <strain evidence="7 8">BR7-21</strain>
    </source>
</reference>
<dbReference type="Pfam" id="PF00072">
    <property type="entry name" value="Response_reg"/>
    <property type="match status" value="1"/>
</dbReference>
<evidence type="ECO:0000259" key="6">
    <source>
        <dbReference type="PROSITE" id="PS50887"/>
    </source>
</evidence>
<dbReference type="AlphaFoldDB" id="A0A5B8U630"/>
<dbReference type="SUPFAM" id="SSF55785">
    <property type="entry name" value="PYP-like sensor domain (PAS domain)"/>
    <property type="match status" value="4"/>
</dbReference>
<feature type="domain" description="Response regulatory" evidence="2">
    <location>
        <begin position="12"/>
        <end position="129"/>
    </location>
</feature>
<protein>
    <submittedName>
        <fullName evidence="7">EAL domain-containing protein</fullName>
    </submittedName>
</protein>
<dbReference type="OrthoDB" id="23692at2"/>
<dbReference type="Pfam" id="PF00990">
    <property type="entry name" value="GGDEF"/>
    <property type="match status" value="1"/>
</dbReference>
<dbReference type="InterPro" id="IPR001633">
    <property type="entry name" value="EAL_dom"/>
</dbReference>
<evidence type="ECO:0000313" key="8">
    <source>
        <dbReference type="Proteomes" id="UP000321805"/>
    </source>
</evidence>
<dbReference type="PROSITE" id="PS50113">
    <property type="entry name" value="PAC"/>
    <property type="match status" value="3"/>
</dbReference>
<dbReference type="Pfam" id="PF08447">
    <property type="entry name" value="PAS_3"/>
    <property type="match status" value="2"/>
</dbReference>
<dbReference type="InterPro" id="IPR013655">
    <property type="entry name" value="PAS_fold_3"/>
</dbReference>
<feature type="domain" description="PAS" evidence="3">
    <location>
        <begin position="517"/>
        <end position="587"/>
    </location>
</feature>
<keyword evidence="8" id="KW-1185">Reference proteome</keyword>
<gene>
    <name evidence="7" type="ORF">FSW04_13490</name>
</gene>
<dbReference type="SMART" id="SM00052">
    <property type="entry name" value="EAL"/>
    <property type="match status" value="1"/>
</dbReference>
<dbReference type="Proteomes" id="UP000321805">
    <property type="component" value="Chromosome"/>
</dbReference>
<feature type="domain" description="PAC" evidence="4">
    <location>
        <begin position="465"/>
        <end position="516"/>
    </location>
</feature>
<dbReference type="KEGG" id="bsol:FSW04_13490"/>
<evidence type="ECO:0000313" key="7">
    <source>
        <dbReference type="EMBL" id="QEC48480.1"/>
    </source>
</evidence>
<dbReference type="InterPro" id="IPR000700">
    <property type="entry name" value="PAS-assoc_C"/>
</dbReference>
<name>A0A5B8U630_9ACTN</name>
<dbReference type="SMART" id="SM00091">
    <property type="entry name" value="PAS"/>
    <property type="match status" value="4"/>
</dbReference>
<dbReference type="SMART" id="SM00086">
    <property type="entry name" value="PAC"/>
    <property type="match status" value="3"/>
</dbReference>
<evidence type="ECO:0000256" key="1">
    <source>
        <dbReference type="PROSITE-ProRule" id="PRU00169"/>
    </source>
</evidence>
<dbReference type="InterPro" id="IPR029787">
    <property type="entry name" value="Nucleotide_cyclase"/>
</dbReference>
<dbReference type="PROSITE" id="PS50887">
    <property type="entry name" value="GGDEF"/>
    <property type="match status" value="1"/>
</dbReference>
<dbReference type="CDD" id="cd01948">
    <property type="entry name" value="EAL"/>
    <property type="match status" value="1"/>
</dbReference>
<feature type="domain" description="PAS" evidence="3">
    <location>
        <begin position="142"/>
        <end position="213"/>
    </location>
</feature>
<dbReference type="EMBL" id="CP042430">
    <property type="protein sequence ID" value="QEC48480.1"/>
    <property type="molecule type" value="Genomic_DNA"/>
</dbReference>
<evidence type="ECO:0000259" key="2">
    <source>
        <dbReference type="PROSITE" id="PS50110"/>
    </source>
</evidence>
<dbReference type="InterPro" id="IPR011006">
    <property type="entry name" value="CheY-like_superfamily"/>
</dbReference>
<feature type="domain" description="EAL" evidence="5">
    <location>
        <begin position="817"/>
        <end position="1070"/>
    </location>
</feature>
<dbReference type="NCBIfam" id="TIGR00254">
    <property type="entry name" value="GGDEF"/>
    <property type="match status" value="1"/>
</dbReference>
<dbReference type="InterPro" id="IPR000014">
    <property type="entry name" value="PAS"/>
</dbReference>
<dbReference type="Pfam" id="PF08448">
    <property type="entry name" value="PAS_4"/>
    <property type="match status" value="2"/>
</dbReference>
<dbReference type="PROSITE" id="PS50883">
    <property type="entry name" value="EAL"/>
    <property type="match status" value="1"/>
</dbReference>
<evidence type="ECO:0000259" key="4">
    <source>
        <dbReference type="PROSITE" id="PS50113"/>
    </source>
</evidence>
<feature type="domain" description="PAC" evidence="4">
    <location>
        <begin position="334"/>
        <end position="386"/>
    </location>
</feature>
<dbReference type="CDD" id="cd00130">
    <property type="entry name" value="PAS"/>
    <property type="match status" value="1"/>
</dbReference>
<dbReference type="InterPro" id="IPR035965">
    <property type="entry name" value="PAS-like_dom_sf"/>
</dbReference>
<evidence type="ECO:0000259" key="3">
    <source>
        <dbReference type="PROSITE" id="PS50112"/>
    </source>
</evidence>
<dbReference type="Gene3D" id="3.30.450.20">
    <property type="entry name" value="PAS domain"/>
    <property type="match status" value="4"/>
</dbReference>
<evidence type="ECO:0000259" key="5">
    <source>
        <dbReference type="PROSITE" id="PS50883"/>
    </source>
</evidence>
<dbReference type="CDD" id="cd01949">
    <property type="entry name" value="GGDEF"/>
    <property type="match status" value="1"/>
</dbReference>
<dbReference type="PANTHER" id="PTHR44757">
    <property type="entry name" value="DIGUANYLATE CYCLASE DGCP"/>
    <property type="match status" value="1"/>
</dbReference>
<dbReference type="InterPro" id="IPR001610">
    <property type="entry name" value="PAC"/>
</dbReference>
<dbReference type="Gene3D" id="3.30.70.270">
    <property type="match status" value="1"/>
</dbReference>
<dbReference type="Gene3D" id="2.10.70.100">
    <property type="match status" value="1"/>
</dbReference>
<dbReference type="GO" id="GO:0000160">
    <property type="term" value="P:phosphorelay signal transduction system"/>
    <property type="evidence" value="ECO:0007669"/>
    <property type="project" value="InterPro"/>
</dbReference>
<dbReference type="NCBIfam" id="TIGR00229">
    <property type="entry name" value="sensory_box"/>
    <property type="match status" value="2"/>
</dbReference>
<feature type="domain" description="PAC" evidence="4">
    <location>
        <begin position="588"/>
        <end position="640"/>
    </location>
</feature>
<dbReference type="SUPFAM" id="SSF52172">
    <property type="entry name" value="CheY-like"/>
    <property type="match status" value="1"/>
</dbReference>
<dbReference type="InterPro" id="IPR000160">
    <property type="entry name" value="GGDEF_dom"/>
</dbReference>
<organism evidence="7 8">
    <name type="scientific">Baekduia soli</name>
    <dbReference type="NCBI Taxonomy" id="496014"/>
    <lineage>
        <taxon>Bacteria</taxon>
        <taxon>Bacillati</taxon>
        <taxon>Actinomycetota</taxon>
        <taxon>Thermoleophilia</taxon>
        <taxon>Solirubrobacterales</taxon>
        <taxon>Baekduiaceae</taxon>
        <taxon>Baekduia</taxon>
    </lineage>
</organism>
<dbReference type="InterPro" id="IPR035919">
    <property type="entry name" value="EAL_sf"/>
</dbReference>
<dbReference type="FunFam" id="3.30.70.270:FF:000001">
    <property type="entry name" value="Diguanylate cyclase domain protein"/>
    <property type="match status" value="1"/>
</dbReference>
<sequence>MRGAMDVPDPVQVLVVDGQPASRGLAAIWLAEGLGRGVDVLEAETLAQMRELVAGRAPEVVILDQRLPDGEGLDGARKLLAADPDAAVILLTGVGDRALDERAERAGVTDSMVKHDVDGRVLCRAVRHALRRRDDRRRLRRSEARHRSLVRALPDTAAFVVDADLRFVMAGGDALDAAGWDPERIVGRTVQELSAGTGGADLSDHYRTALAGERRVIERTSANGRTYRTAFAPLPTEPGGPPEAMAVTFDVTEQLRRADELQRAHAIANTGSWWWTPAEDVLHWSPELRRIYGVDEAQATPRLSDFLRGAVVGDRDRRRVLEAARGAILEGRDAELEFTIRRADGELRRLRTRVDCVAGADGELRRLEGISRDVTDERAVHDRRAAVERELRAGQERLRVVLRNLPRAIVAVYDRDLRCRDLEGGCGSAFAVDRREVLGRTIDEIVPPDTLAILEPAMRAALAGRTEEVECIAPTSGLELGITCAPYVDGDGEIAGVINIVRDVTDEHVALREARAAERRFEVAFDRAPIGMCLVALDGRMMRANDALAAITGHSTEAIGEMEPLSYVHPADAQRVRREFARVSVRDVAVDHRIVHADGHTVWVQSRATLVRHPSGDPSHVLAQVQDITERRQYEDRLQHLADHDPLTGLLNRRGFEQALDAHLVAARRPAAAGGLLVIDLDGFKYINDTLGHTAGDELIVGCATALRRRLREGDLLARLGGDEFAVLLPGATAAQAATVAEALVTAVREQAAGFGGQHAGNVTASIGVAMFDEASGTAEAMLVNADLAMYDAKEAGKDRVAFYRSEGLEQPRIKARMDWLQRIDRALDEDRFVLYAQPVVDLARDEVVQHEVLVRMLDDHGDPIPPVTFLSIAERFGTIGAIDRWVLRRAIRSMGEVREAGGRMALAVNVSGLSTGDPELPGLIAAELEAARVAAEDLSIELTETAAVSDIPRARRFAEAVRALGCRFALDDFGAGFGSFYYLKHLPFDVLKIDGEFVKHAGRDATDRLVISAVTEIARGLGKRTVAEFVPDDATIALLLRHGVDFGQGYHLGPPRPLADVMTECALPVPGVPAR</sequence>
<dbReference type="SUPFAM" id="SSF141868">
    <property type="entry name" value="EAL domain-like"/>
    <property type="match status" value="1"/>
</dbReference>
<dbReference type="Gene3D" id="3.40.50.2300">
    <property type="match status" value="1"/>
</dbReference>
<dbReference type="PROSITE" id="PS50110">
    <property type="entry name" value="RESPONSE_REGULATORY"/>
    <property type="match status" value="1"/>
</dbReference>
<dbReference type="CDD" id="cd00156">
    <property type="entry name" value="REC"/>
    <property type="match status" value="1"/>
</dbReference>
<accession>A0A5B8U630</accession>
<dbReference type="PANTHER" id="PTHR44757:SF2">
    <property type="entry name" value="BIOFILM ARCHITECTURE MAINTENANCE PROTEIN MBAA"/>
    <property type="match status" value="1"/>
</dbReference>
<dbReference type="Gene3D" id="3.20.20.450">
    <property type="entry name" value="EAL domain"/>
    <property type="match status" value="1"/>
</dbReference>
<dbReference type="InterPro" id="IPR013656">
    <property type="entry name" value="PAS_4"/>
</dbReference>
<dbReference type="PROSITE" id="PS50112">
    <property type="entry name" value="PAS"/>
    <property type="match status" value="2"/>
</dbReference>
<dbReference type="SMART" id="SM00267">
    <property type="entry name" value="GGDEF"/>
    <property type="match status" value="1"/>
</dbReference>
<dbReference type="InterPro" id="IPR043128">
    <property type="entry name" value="Rev_trsase/Diguanyl_cyclase"/>
</dbReference>
<dbReference type="InterPro" id="IPR001789">
    <property type="entry name" value="Sig_transdc_resp-reg_receiver"/>
</dbReference>
<dbReference type="Pfam" id="PF00563">
    <property type="entry name" value="EAL"/>
    <property type="match status" value="1"/>
</dbReference>
<dbReference type="SUPFAM" id="SSF55073">
    <property type="entry name" value="Nucleotide cyclase"/>
    <property type="match status" value="1"/>
</dbReference>
<feature type="modified residue" description="4-aspartylphosphate" evidence="1">
    <location>
        <position position="64"/>
    </location>
</feature>